<dbReference type="AlphaFoldDB" id="A0A086IZ89"/>
<sequence>MHTEVSAGLFKEFLKKNKNYLNAMVEKKTMMCLVRRSNAEYAKKLSRVMIYEKHAKDLVVLTDTIKTAQELYAEGVQNLRNILCTMLDVHEKHTSLILEIYKMIKSAKVIPAINSKPQTKYENT</sequence>
<organism evidence="1 2">
    <name type="scientific">Nematocida ausubeli (strain ATCC PRA-371 / ERTm2)</name>
    <name type="common">Nematode killer fungus</name>
    <dbReference type="NCBI Taxonomy" id="1913371"/>
    <lineage>
        <taxon>Eukaryota</taxon>
        <taxon>Fungi</taxon>
        <taxon>Fungi incertae sedis</taxon>
        <taxon>Microsporidia</taxon>
        <taxon>Nematocida</taxon>
    </lineage>
</organism>
<name>A0A086IZ89_NEMA1</name>
<comment type="caution">
    <text evidence="1">The sequence shown here is derived from an EMBL/GenBank/DDBJ whole genome shotgun (WGS) entry which is preliminary data.</text>
</comment>
<dbReference type="RefSeq" id="XP_052903762.1">
    <property type="nucleotide sequence ID" value="XM_053049591.1"/>
</dbReference>
<dbReference type="HOGENOM" id="CLU_2004498_0_0_1"/>
<dbReference type="Proteomes" id="UP000054524">
    <property type="component" value="Unassembled WGS sequence"/>
</dbReference>
<evidence type="ECO:0000313" key="1">
    <source>
        <dbReference type="EMBL" id="KFG25207.1"/>
    </source>
</evidence>
<proteinExistence type="predicted"/>
<protein>
    <submittedName>
        <fullName evidence="1">Uncharacterized protein</fullName>
    </submittedName>
</protein>
<keyword evidence="2" id="KW-1185">Reference proteome</keyword>
<accession>A0A086IZ89</accession>
<reference evidence="1 2" key="1">
    <citation type="journal article" date="2014" name="Genome Announc.">
        <title>Genome Sequence of the Microsporidian Species Nematocida sp1 Strain ERTm6 (ATCC PRA-372).</title>
        <authorList>
            <person name="Bakowski M.A."/>
            <person name="Priest M."/>
            <person name="Young S."/>
            <person name="Cuomo C.A."/>
            <person name="Troemel E.R."/>
        </authorList>
    </citation>
    <scope>NUCLEOTIDE SEQUENCE [LARGE SCALE GENOMIC DNA]</scope>
    <source>
        <strain evidence="1 2">ERTm6</strain>
    </source>
</reference>
<gene>
    <name evidence="1" type="ORF">NESG_01976</name>
</gene>
<dbReference type="GeneID" id="77676949"/>
<evidence type="ECO:0000313" key="2">
    <source>
        <dbReference type="Proteomes" id="UP000054524"/>
    </source>
</evidence>
<dbReference type="EMBL" id="AKIJ01000005">
    <property type="protein sequence ID" value="KFG25207.1"/>
    <property type="molecule type" value="Genomic_DNA"/>
</dbReference>